<dbReference type="Proteomes" id="UP000319716">
    <property type="component" value="Unassembled WGS sequence"/>
</dbReference>
<sequence length="42" mass="4687">MHTGRTSAGCGDFRVAYRTYAHLAEVPFLYGFDSSPYARTTL</sequence>
<dbReference type="EMBL" id="BEXB01000074">
    <property type="protein sequence ID" value="GAY78979.1"/>
    <property type="molecule type" value="Genomic_DNA"/>
</dbReference>
<comment type="caution">
    <text evidence="1">The sequence shown here is derived from an EMBL/GenBank/DDBJ whole genome shotgun (WGS) entry which is preliminary data.</text>
</comment>
<dbReference type="AlphaFoldDB" id="A0A4Y1ZIY1"/>
<evidence type="ECO:0000313" key="2">
    <source>
        <dbReference type="Proteomes" id="UP000319716"/>
    </source>
</evidence>
<reference evidence="1 2" key="1">
    <citation type="submission" date="2017-11" db="EMBL/GenBank/DDBJ databases">
        <title>Draft Genome Sequence of Sporolactobacillus inulinus NBRC 111894 Isolated from Koso, a Japanese Sugar-Vegetable Fermented Beverage.</title>
        <authorList>
            <person name="Chiou T.Y."/>
            <person name="Oshima K."/>
            <person name="Suda W."/>
            <person name="Hattori M."/>
            <person name="Takahashi T."/>
        </authorList>
    </citation>
    <scope>NUCLEOTIDE SEQUENCE [LARGE SCALE GENOMIC DNA]</scope>
    <source>
        <strain evidence="1 2">NBRC111894</strain>
    </source>
</reference>
<organism evidence="1 2">
    <name type="scientific">Sporolactobacillus inulinus</name>
    <dbReference type="NCBI Taxonomy" id="2078"/>
    <lineage>
        <taxon>Bacteria</taxon>
        <taxon>Bacillati</taxon>
        <taxon>Bacillota</taxon>
        <taxon>Bacilli</taxon>
        <taxon>Bacillales</taxon>
        <taxon>Sporolactobacillaceae</taxon>
        <taxon>Sporolactobacillus</taxon>
    </lineage>
</organism>
<name>A0A4Y1ZIY1_9BACL</name>
<evidence type="ECO:0000313" key="1">
    <source>
        <dbReference type="EMBL" id="GAY78979.1"/>
    </source>
</evidence>
<gene>
    <name evidence="1" type="ORF">NBRC111894_4533</name>
</gene>
<accession>A0A4Y1ZIY1</accession>
<protein>
    <submittedName>
        <fullName evidence="1">Uncharacterized protein</fullName>
    </submittedName>
</protein>
<proteinExistence type="predicted"/>